<dbReference type="Gene3D" id="1.10.12.10">
    <property type="entry name" value="Lyase 2-enoyl-coa Hydratase, Chain A, domain 2"/>
    <property type="match status" value="1"/>
</dbReference>
<dbReference type="Proteomes" id="UP001515480">
    <property type="component" value="Unassembled WGS sequence"/>
</dbReference>
<sequence length="307" mass="32139">MMASHSAIAARCTIWRHAPAFLRATRGLVDVPLGRSRVRPDPASARASDAVLYEVASGVATLTLNRPQNKNALSFELVDALGDRLAAAQSDEAVRVIVLTNAGNTFCAGADLKGGAQQEPPRHTLTDVLDDIIVSPKPVIGRIAGHCTGGGVGLAAATDISVLSDEALMGFTEVRLGVCPAVISVVCLPKLRRADASELFLSGERITAARAVQVGLVNYAVPLATLDETVDAIVGKVVRGGPNALAASKELVAKVPMMSRDAAFDWTAPLSAKLFKSAEAKEGITAFKERRDASWVPDKLKVGTGRA</sequence>
<name>A0AB34IS93_PRYPA</name>
<dbReference type="InterPro" id="IPR051683">
    <property type="entry name" value="Enoyl-CoA_Hydratase/Isomerase"/>
</dbReference>
<gene>
    <name evidence="2" type="ORF">AB1Y20_010437</name>
</gene>
<comment type="similarity">
    <text evidence="1">Belongs to the enoyl-CoA hydratase/isomerase family.</text>
</comment>
<dbReference type="EMBL" id="JBGBPQ010000020">
    <property type="protein sequence ID" value="KAL1504023.1"/>
    <property type="molecule type" value="Genomic_DNA"/>
</dbReference>
<dbReference type="PANTHER" id="PTHR42964">
    <property type="entry name" value="ENOYL-COA HYDRATASE"/>
    <property type="match status" value="1"/>
</dbReference>
<dbReference type="InterPro" id="IPR001753">
    <property type="entry name" value="Enoyl-CoA_hydra/iso"/>
</dbReference>
<dbReference type="InterPro" id="IPR014748">
    <property type="entry name" value="Enoyl-CoA_hydra_C"/>
</dbReference>
<dbReference type="InterPro" id="IPR029045">
    <property type="entry name" value="ClpP/crotonase-like_dom_sf"/>
</dbReference>
<dbReference type="PANTHER" id="PTHR42964:SF1">
    <property type="entry name" value="POLYKETIDE BIOSYNTHESIS ENOYL-COA HYDRATASE PKSH-RELATED"/>
    <property type="match status" value="1"/>
</dbReference>
<proteinExistence type="inferred from homology"/>
<evidence type="ECO:0000313" key="3">
    <source>
        <dbReference type="Proteomes" id="UP001515480"/>
    </source>
</evidence>
<organism evidence="2 3">
    <name type="scientific">Prymnesium parvum</name>
    <name type="common">Toxic golden alga</name>
    <dbReference type="NCBI Taxonomy" id="97485"/>
    <lineage>
        <taxon>Eukaryota</taxon>
        <taxon>Haptista</taxon>
        <taxon>Haptophyta</taxon>
        <taxon>Prymnesiophyceae</taxon>
        <taxon>Prymnesiales</taxon>
        <taxon>Prymnesiaceae</taxon>
        <taxon>Prymnesium</taxon>
    </lineage>
</organism>
<evidence type="ECO:0000313" key="2">
    <source>
        <dbReference type="EMBL" id="KAL1504023.1"/>
    </source>
</evidence>
<dbReference type="Gene3D" id="3.90.226.10">
    <property type="entry name" value="2-enoyl-CoA Hydratase, Chain A, domain 1"/>
    <property type="match status" value="1"/>
</dbReference>
<dbReference type="SUPFAM" id="SSF52096">
    <property type="entry name" value="ClpP/crotonase"/>
    <property type="match status" value="1"/>
</dbReference>
<comment type="caution">
    <text evidence="2">The sequence shown here is derived from an EMBL/GenBank/DDBJ whole genome shotgun (WGS) entry which is preliminary data.</text>
</comment>
<protein>
    <recommendedName>
        <fullName evidence="4">Enoyl-CoA hydratase</fullName>
    </recommendedName>
</protein>
<dbReference type="AlphaFoldDB" id="A0AB34IS93"/>
<evidence type="ECO:0008006" key="4">
    <source>
        <dbReference type="Google" id="ProtNLM"/>
    </source>
</evidence>
<dbReference type="CDD" id="cd06558">
    <property type="entry name" value="crotonase-like"/>
    <property type="match status" value="1"/>
</dbReference>
<reference evidence="2 3" key="1">
    <citation type="journal article" date="2024" name="Science">
        <title>Giant polyketide synthase enzymes in the biosynthesis of giant marine polyether toxins.</title>
        <authorList>
            <person name="Fallon T.R."/>
            <person name="Shende V.V."/>
            <person name="Wierzbicki I.H."/>
            <person name="Pendleton A.L."/>
            <person name="Watervoot N.F."/>
            <person name="Auber R.P."/>
            <person name="Gonzalez D.J."/>
            <person name="Wisecaver J.H."/>
            <person name="Moore B.S."/>
        </authorList>
    </citation>
    <scope>NUCLEOTIDE SEQUENCE [LARGE SCALE GENOMIC DNA]</scope>
    <source>
        <strain evidence="2 3">12B1</strain>
    </source>
</reference>
<dbReference type="Pfam" id="PF00378">
    <property type="entry name" value="ECH_1"/>
    <property type="match status" value="1"/>
</dbReference>
<accession>A0AB34IS93</accession>
<evidence type="ECO:0000256" key="1">
    <source>
        <dbReference type="ARBA" id="ARBA00005254"/>
    </source>
</evidence>
<keyword evidence="3" id="KW-1185">Reference proteome</keyword>